<reference evidence="1 2" key="1">
    <citation type="journal article" date="2013" name="Appl. Environ. Microbiol.">
        <title>The genome of the alga-associated marine flavobacterium Formosa agariphila KMM 3901T reveals a broad potential for degradation of algal polysaccharides.</title>
        <authorList>
            <person name="Mann A.J."/>
            <person name="Hahnke R.L."/>
            <person name="Huang S."/>
            <person name="Werner J."/>
            <person name="Xing P."/>
            <person name="Barbeyron T."/>
            <person name="Huettel B."/>
            <person name="Stueber K."/>
            <person name="Reinhardt R."/>
            <person name="Harder J."/>
            <person name="Gloeckner F.O."/>
            <person name="Amann R.I."/>
            <person name="Teeling H."/>
        </authorList>
    </citation>
    <scope>NUCLEOTIDE SEQUENCE [LARGE SCALE GENOMIC DNA]</scope>
    <source>
        <strain evidence="2">DSM 15362 / KCTC 12365 / LMG 23005 / KMM 3901</strain>
    </source>
</reference>
<accession>T2KIY6</accession>
<dbReference type="Proteomes" id="UP000016160">
    <property type="component" value="Chromosome"/>
</dbReference>
<keyword evidence="2" id="KW-1185">Reference proteome</keyword>
<dbReference type="PATRIC" id="fig|1347342.6.peg.1135"/>
<evidence type="ECO:0000313" key="1">
    <source>
        <dbReference type="EMBL" id="CDF78837.1"/>
    </source>
</evidence>
<dbReference type="EMBL" id="HG315671">
    <property type="protein sequence ID" value="CDF78837.1"/>
    <property type="molecule type" value="Genomic_DNA"/>
</dbReference>
<evidence type="ECO:0000313" key="2">
    <source>
        <dbReference type="Proteomes" id="UP000016160"/>
    </source>
</evidence>
<organism evidence="1 2">
    <name type="scientific">Formosa agariphila (strain DSM 15362 / KCTC 12365 / LMG 23005 / KMM 3901 / M-2Alg 35-1)</name>
    <dbReference type="NCBI Taxonomy" id="1347342"/>
    <lineage>
        <taxon>Bacteria</taxon>
        <taxon>Pseudomonadati</taxon>
        <taxon>Bacteroidota</taxon>
        <taxon>Flavobacteriia</taxon>
        <taxon>Flavobacteriales</taxon>
        <taxon>Flavobacteriaceae</taxon>
        <taxon>Formosa</taxon>
    </lineage>
</organism>
<proteinExistence type="predicted"/>
<protein>
    <submittedName>
        <fullName evidence="1">Uncharacterized protein</fullName>
    </submittedName>
</protein>
<dbReference type="AlphaFoldDB" id="T2KIY6"/>
<name>T2KIY6_FORAG</name>
<dbReference type="HOGENOM" id="CLU_3080131_0_0_10"/>
<sequence>MADIFIKENSDFIEQCMGNNEACYYQMISSLEEEELPYAFDIGERFFLLIIG</sequence>
<gene>
    <name evidence="1" type="ORF">BN863_11250</name>
</gene>